<dbReference type="Proteomes" id="UP000196531">
    <property type="component" value="Unassembled WGS sequence"/>
</dbReference>
<comment type="caution">
    <text evidence="1">The sequence shown here is derived from an EMBL/GenBank/DDBJ whole genome shotgun (WGS) entry which is preliminary data.</text>
</comment>
<dbReference type="PROSITE" id="PS51257">
    <property type="entry name" value="PROKAR_LIPOPROTEIN"/>
    <property type="match status" value="1"/>
</dbReference>
<organism evidence="1 2">
    <name type="scientific">Halobacteriovorax marinus</name>
    <dbReference type="NCBI Taxonomy" id="97084"/>
    <lineage>
        <taxon>Bacteria</taxon>
        <taxon>Pseudomonadati</taxon>
        <taxon>Bdellovibrionota</taxon>
        <taxon>Bacteriovoracia</taxon>
        <taxon>Bacteriovoracales</taxon>
        <taxon>Halobacteriovoraceae</taxon>
        <taxon>Halobacteriovorax</taxon>
    </lineage>
</organism>
<gene>
    <name evidence="1" type="ORF">A9Q84_09185</name>
</gene>
<reference evidence="2" key="1">
    <citation type="journal article" date="2017" name="Proc. Natl. Acad. Sci. U.S.A.">
        <title>Simulation of Deepwater Horizon oil plume reveals substrate specialization within a complex community of hydrocarbon-degraders.</title>
        <authorList>
            <person name="Hu P."/>
            <person name="Dubinsky E.A."/>
            <person name="Probst A.J."/>
            <person name="Wang J."/>
            <person name="Sieber C.M.K."/>
            <person name="Tom L.M."/>
            <person name="Gardinali P."/>
            <person name="Banfield J.F."/>
            <person name="Atlas R.M."/>
            <person name="Andersen G.L."/>
        </authorList>
    </citation>
    <scope>NUCLEOTIDE SEQUENCE [LARGE SCALE GENOMIC DNA]</scope>
</reference>
<accession>A0A1Y5FD20</accession>
<proteinExistence type="predicted"/>
<dbReference type="EMBL" id="MAAO01000006">
    <property type="protein sequence ID" value="OUR96512.1"/>
    <property type="molecule type" value="Genomic_DNA"/>
</dbReference>
<protein>
    <recommendedName>
        <fullName evidence="3">Lipoprotein</fullName>
    </recommendedName>
</protein>
<evidence type="ECO:0000313" key="2">
    <source>
        <dbReference type="Proteomes" id="UP000196531"/>
    </source>
</evidence>
<evidence type="ECO:0000313" key="1">
    <source>
        <dbReference type="EMBL" id="OUR96512.1"/>
    </source>
</evidence>
<dbReference type="AlphaFoldDB" id="A0A1Y5FD20"/>
<evidence type="ECO:0008006" key="3">
    <source>
        <dbReference type="Google" id="ProtNLM"/>
    </source>
</evidence>
<sequence>MVRNSKFLFSLIILTLVASCATGVRELKKNLRTQVRAGQYESALKTLDSSKVLRDSEESQLLYLMEKGAILHSMGHYGQSIQVFEKAKKLATDQYTVRISKKLKTYIGSDSSDIFYGEKYELSMLYFYQTLNHFILSYSEKIDELKVVEAKEQIVWNNHSGKSQREELYRARAELLAWDSFLNDLKNERSGTAVFKDDLIAKVLGGQIHEAVGTSKDREIAYQLYKDALKLLLKNYNGYKSFNLKSKEFVSDFDKLPSLGMKKVKQDYISKTKHQKELQFFLKTKVLTLAKKLRSRSWKRDIRPFDIDLKKIKSKRESNVSIVLQEGIIPSKIGEKQYYGLGKYLDKGGASAAIISLFAADVLGLYPPPNTYNPAGAYLGYNVAKLAVTEAAIKFELPKIEANTINNHLVLEIWSNEAKVKEVIVPVVSPLGDVAEQAIVEQSAWLYPKIGTRLATKHAVAIAAAFGTYSALKRQSGAFLAKNAAVIQYVASSKGIELSESADTRQWSTIPATLRIVDLFLKPGTYQLKIRSVGPKTKTQQLGQLMISDGKKKHFFQKRLHF</sequence>
<name>A0A1Y5FD20_9BACT</name>